<dbReference type="InterPro" id="IPR036047">
    <property type="entry name" value="F-box-like_dom_sf"/>
</dbReference>
<keyword evidence="3" id="KW-1185">Reference proteome</keyword>
<name>A0A444ZLQ1_ARAHY</name>
<dbReference type="STRING" id="3818.A0A444ZLQ1"/>
<proteinExistence type="predicted"/>
<dbReference type="Proteomes" id="UP000289738">
    <property type="component" value="Chromosome B04"/>
</dbReference>
<dbReference type="PANTHER" id="PTHR31293:SF16">
    <property type="entry name" value="RNI-LIKE SUPERFAMILY PROTEIN"/>
    <property type="match status" value="1"/>
</dbReference>
<dbReference type="InterPro" id="IPR055294">
    <property type="entry name" value="FBL60-like"/>
</dbReference>
<accession>A0A444ZLQ1</accession>
<organism evidence="2 3">
    <name type="scientific">Arachis hypogaea</name>
    <name type="common">Peanut</name>
    <dbReference type="NCBI Taxonomy" id="3818"/>
    <lineage>
        <taxon>Eukaryota</taxon>
        <taxon>Viridiplantae</taxon>
        <taxon>Streptophyta</taxon>
        <taxon>Embryophyta</taxon>
        <taxon>Tracheophyta</taxon>
        <taxon>Spermatophyta</taxon>
        <taxon>Magnoliopsida</taxon>
        <taxon>eudicotyledons</taxon>
        <taxon>Gunneridae</taxon>
        <taxon>Pentapetalae</taxon>
        <taxon>rosids</taxon>
        <taxon>fabids</taxon>
        <taxon>Fabales</taxon>
        <taxon>Fabaceae</taxon>
        <taxon>Papilionoideae</taxon>
        <taxon>50 kb inversion clade</taxon>
        <taxon>dalbergioids sensu lato</taxon>
        <taxon>Dalbergieae</taxon>
        <taxon>Pterocarpus clade</taxon>
        <taxon>Arachis</taxon>
    </lineage>
</organism>
<comment type="caution">
    <text evidence="2">The sequence shown here is derived from an EMBL/GenBank/DDBJ whole genome shotgun (WGS) entry which is preliminary data.</text>
</comment>
<protein>
    <recommendedName>
        <fullName evidence="1">F-box domain-containing protein</fullName>
    </recommendedName>
</protein>
<sequence length="92" mass="10658">MALAISGVDRISELPDVILSHMLSFLESKMVAATSILSSRWKDLWHSVPIVDLDDALFQDKEELFVRFAYIVMLSRDVMQPILNFCLKFEYF</sequence>
<gene>
    <name evidence="2" type="ORF">Ahy_B04g071842</name>
</gene>
<dbReference type="SUPFAM" id="SSF81383">
    <property type="entry name" value="F-box domain"/>
    <property type="match status" value="1"/>
</dbReference>
<evidence type="ECO:0000313" key="3">
    <source>
        <dbReference type="Proteomes" id="UP000289738"/>
    </source>
</evidence>
<dbReference type="PANTHER" id="PTHR31293">
    <property type="entry name" value="RNI-LIKE SUPERFAMILY PROTEIN"/>
    <property type="match status" value="1"/>
</dbReference>
<dbReference type="AlphaFoldDB" id="A0A444ZLQ1"/>
<dbReference type="Gene3D" id="1.20.1280.50">
    <property type="match status" value="1"/>
</dbReference>
<dbReference type="InterPro" id="IPR001810">
    <property type="entry name" value="F-box_dom"/>
</dbReference>
<dbReference type="PROSITE" id="PS50181">
    <property type="entry name" value="FBOX"/>
    <property type="match status" value="1"/>
</dbReference>
<reference evidence="2 3" key="1">
    <citation type="submission" date="2019-01" db="EMBL/GenBank/DDBJ databases">
        <title>Sequencing of cultivated peanut Arachis hypogaea provides insights into genome evolution and oil improvement.</title>
        <authorList>
            <person name="Chen X."/>
        </authorList>
    </citation>
    <scope>NUCLEOTIDE SEQUENCE [LARGE SCALE GENOMIC DNA]</scope>
    <source>
        <strain evidence="3">cv. Fuhuasheng</strain>
        <tissue evidence="2">Leaves</tissue>
    </source>
</reference>
<evidence type="ECO:0000259" key="1">
    <source>
        <dbReference type="PROSITE" id="PS50181"/>
    </source>
</evidence>
<feature type="domain" description="F-box" evidence="1">
    <location>
        <begin position="8"/>
        <end position="61"/>
    </location>
</feature>
<evidence type="ECO:0000313" key="2">
    <source>
        <dbReference type="EMBL" id="RYR15119.1"/>
    </source>
</evidence>
<dbReference type="EMBL" id="SDMP01000014">
    <property type="protein sequence ID" value="RYR15119.1"/>
    <property type="molecule type" value="Genomic_DNA"/>
</dbReference>